<name>A0A143PRR0_LUTPR</name>
<dbReference type="Pfam" id="PF02245">
    <property type="entry name" value="Pur_DNA_glyco"/>
    <property type="match status" value="1"/>
</dbReference>
<evidence type="ECO:0000256" key="2">
    <source>
        <dbReference type="ARBA" id="ARBA00022763"/>
    </source>
</evidence>
<dbReference type="EMBL" id="CP015136">
    <property type="protein sequence ID" value="AMY11282.1"/>
    <property type="molecule type" value="Genomic_DNA"/>
</dbReference>
<sequence>MRLRPTRALAPAYFARPTLDVAHDLIGMVLVHDTDDGIAAGVIVEVEAYIGETDPACHAAPGPTRRNQPLYGSPGVAYVYFNYGVHWLVNAVTEPEGSPAAVLIRALEPAAGLDLMRARRSTRRADVEREWTGNDAELCRGPGNLTRALAITGAQNRAPLDGGPLRIEQPPGPAGRLPVAWSPRIGIRVGQDKPWRAYVPGHPSVSGRPR</sequence>
<dbReference type="InterPro" id="IPR003180">
    <property type="entry name" value="MPG"/>
</dbReference>
<dbReference type="PATRIC" id="fig|1813736.3.peg.4778"/>
<accession>A0A143PRR0</accession>
<dbReference type="NCBIfam" id="TIGR00567">
    <property type="entry name" value="3mg"/>
    <property type="match status" value="1"/>
</dbReference>
<dbReference type="GO" id="GO:0003905">
    <property type="term" value="F:alkylbase DNA N-glycosylase activity"/>
    <property type="evidence" value="ECO:0007669"/>
    <property type="project" value="InterPro"/>
</dbReference>
<dbReference type="FunFam" id="3.10.300.10:FF:000001">
    <property type="entry name" value="Putative 3-methyladenine DNA glycosylase"/>
    <property type="match status" value="1"/>
</dbReference>
<keyword evidence="4 5" id="KW-0234">DNA repair</keyword>
<dbReference type="KEGG" id="abac:LuPra_04529"/>
<keyword evidence="7" id="KW-1185">Reference proteome</keyword>
<dbReference type="SUPFAM" id="SSF50486">
    <property type="entry name" value="FMT C-terminal domain-like"/>
    <property type="match status" value="1"/>
</dbReference>
<dbReference type="Gene3D" id="3.10.300.10">
    <property type="entry name" value="Methylpurine-DNA glycosylase (MPG)"/>
    <property type="match status" value="1"/>
</dbReference>
<organism evidence="6 7">
    <name type="scientific">Luteitalea pratensis</name>
    <dbReference type="NCBI Taxonomy" id="1855912"/>
    <lineage>
        <taxon>Bacteria</taxon>
        <taxon>Pseudomonadati</taxon>
        <taxon>Acidobacteriota</taxon>
        <taxon>Vicinamibacteria</taxon>
        <taxon>Vicinamibacterales</taxon>
        <taxon>Vicinamibacteraceae</taxon>
        <taxon>Luteitalea</taxon>
    </lineage>
</organism>
<gene>
    <name evidence="6" type="ORF">LuPra_04529</name>
</gene>
<dbReference type="EC" id="3.2.2.-" evidence="5"/>
<dbReference type="RefSeq" id="WP_110172845.1">
    <property type="nucleotide sequence ID" value="NZ_CP015136.1"/>
</dbReference>
<dbReference type="NCBIfam" id="NF002003">
    <property type="entry name" value="PRK00802.1-3"/>
    <property type="match status" value="1"/>
</dbReference>
<dbReference type="OrthoDB" id="9794313at2"/>
<dbReference type="InterPro" id="IPR011034">
    <property type="entry name" value="Formyl_transferase-like_C_sf"/>
</dbReference>
<dbReference type="PANTHER" id="PTHR10429">
    <property type="entry name" value="DNA-3-METHYLADENINE GLYCOSYLASE"/>
    <property type="match status" value="1"/>
</dbReference>
<evidence type="ECO:0000256" key="1">
    <source>
        <dbReference type="ARBA" id="ARBA00009232"/>
    </source>
</evidence>
<proteinExistence type="inferred from homology"/>
<dbReference type="GO" id="GO:0003677">
    <property type="term" value="F:DNA binding"/>
    <property type="evidence" value="ECO:0007669"/>
    <property type="project" value="InterPro"/>
</dbReference>
<dbReference type="AlphaFoldDB" id="A0A143PRR0"/>
<evidence type="ECO:0000313" key="7">
    <source>
        <dbReference type="Proteomes" id="UP000076079"/>
    </source>
</evidence>
<reference evidence="7" key="2">
    <citation type="submission" date="2016-04" db="EMBL/GenBank/DDBJ databases">
        <title>First Complete Genome Sequence of a Subdivision 6 Acidobacterium.</title>
        <authorList>
            <person name="Huang S."/>
            <person name="Vieira S."/>
            <person name="Bunk B."/>
            <person name="Riedel T."/>
            <person name="Sproeer C."/>
            <person name="Overmann J."/>
        </authorList>
    </citation>
    <scope>NUCLEOTIDE SEQUENCE [LARGE SCALE GENOMIC DNA]</scope>
    <source>
        <strain evidence="7">DSM 100886 HEG_-6_39</strain>
    </source>
</reference>
<dbReference type="Proteomes" id="UP000076079">
    <property type="component" value="Chromosome"/>
</dbReference>
<comment type="similarity">
    <text evidence="1 5">Belongs to the DNA glycosylase MPG family.</text>
</comment>
<dbReference type="GO" id="GO:0006284">
    <property type="term" value="P:base-excision repair"/>
    <property type="evidence" value="ECO:0007669"/>
    <property type="project" value="InterPro"/>
</dbReference>
<protein>
    <recommendedName>
        <fullName evidence="5">Putative 3-methyladenine DNA glycosylase</fullName>
        <ecNumber evidence="5">3.2.2.-</ecNumber>
    </recommendedName>
</protein>
<dbReference type="CDD" id="cd00540">
    <property type="entry name" value="AAG"/>
    <property type="match status" value="1"/>
</dbReference>
<evidence type="ECO:0000256" key="4">
    <source>
        <dbReference type="ARBA" id="ARBA00023204"/>
    </source>
</evidence>
<reference evidence="6 7" key="1">
    <citation type="journal article" date="2016" name="Genome Announc.">
        <title>First Complete Genome Sequence of a Subdivision 6 Acidobacterium Strain.</title>
        <authorList>
            <person name="Huang S."/>
            <person name="Vieira S."/>
            <person name="Bunk B."/>
            <person name="Riedel T."/>
            <person name="Sproer C."/>
            <person name="Overmann J."/>
        </authorList>
    </citation>
    <scope>NUCLEOTIDE SEQUENCE [LARGE SCALE GENOMIC DNA]</scope>
    <source>
        <strain evidence="7">DSM 100886 HEG_-6_39</strain>
    </source>
</reference>
<dbReference type="PANTHER" id="PTHR10429:SF0">
    <property type="entry name" value="DNA-3-METHYLADENINE GLYCOSYLASE"/>
    <property type="match status" value="1"/>
</dbReference>
<dbReference type="STRING" id="1855912.LuPra_04529"/>
<dbReference type="InterPro" id="IPR036995">
    <property type="entry name" value="MPG_sf"/>
</dbReference>
<dbReference type="HAMAP" id="MF_00527">
    <property type="entry name" value="3MGH"/>
    <property type="match status" value="1"/>
</dbReference>
<keyword evidence="3 5" id="KW-0378">Hydrolase</keyword>
<evidence type="ECO:0000313" key="6">
    <source>
        <dbReference type="EMBL" id="AMY11282.1"/>
    </source>
</evidence>
<keyword evidence="2 5" id="KW-0227">DNA damage</keyword>
<evidence type="ECO:0000256" key="3">
    <source>
        <dbReference type="ARBA" id="ARBA00022801"/>
    </source>
</evidence>
<evidence type="ECO:0000256" key="5">
    <source>
        <dbReference type="HAMAP-Rule" id="MF_00527"/>
    </source>
</evidence>